<gene>
    <name evidence="1" type="ORF">KQX62_17065</name>
</gene>
<protein>
    <submittedName>
        <fullName evidence="1">Uncharacterized protein</fullName>
    </submittedName>
</protein>
<name>A0AAX3DUB5_RHOPL</name>
<sequence>MSRPKFSDVAGVLDGWIPESEAGHFMRCPGCGGSIDCRDLSQVFAHEGPLPYSTDDQDQ</sequence>
<dbReference type="EMBL" id="CP076676">
    <property type="protein sequence ID" value="UYO38424.1"/>
    <property type="molecule type" value="Genomic_DNA"/>
</dbReference>
<evidence type="ECO:0000313" key="1">
    <source>
        <dbReference type="EMBL" id="UYO38424.1"/>
    </source>
</evidence>
<dbReference type="AlphaFoldDB" id="A0AAX3DUB5"/>
<organism evidence="1 2">
    <name type="scientific">Rhodopseudomonas palustris</name>
    <dbReference type="NCBI Taxonomy" id="1076"/>
    <lineage>
        <taxon>Bacteria</taxon>
        <taxon>Pseudomonadati</taxon>
        <taxon>Pseudomonadota</taxon>
        <taxon>Alphaproteobacteria</taxon>
        <taxon>Hyphomicrobiales</taxon>
        <taxon>Nitrobacteraceae</taxon>
        <taxon>Rhodopseudomonas</taxon>
    </lineage>
</organism>
<dbReference type="RefSeq" id="WP_264073957.1">
    <property type="nucleotide sequence ID" value="NZ_CP076676.1"/>
</dbReference>
<accession>A0AAX3DUB5</accession>
<dbReference type="Proteomes" id="UP001163166">
    <property type="component" value="Chromosome"/>
</dbReference>
<evidence type="ECO:0000313" key="2">
    <source>
        <dbReference type="Proteomes" id="UP001163166"/>
    </source>
</evidence>
<reference evidence="1" key="1">
    <citation type="journal article" date="2022" name="Biol. Control">
        <title>In silico genomic analysis of Rhodopseudomonas palustris strains revealed potential biocontrol agents and crop yield enhancers.</title>
        <authorList>
            <person name="Surachat K."/>
            <person name="Kantachote D."/>
            <person name="Deachamag P."/>
            <person name="Wonglapsuwan M."/>
        </authorList>
    </citation>
    <scope>NUCLEOTIDE SEQUENCE</scope>
    <source>
        <strain evidence="1">TLS06</strain>
    </source>
</reference>
<proteinExistence type="predicted"/>